<comment type="caution">
    <text evidence="4">The sequence shown here is derived from an EMBL/GenBank/DDBJ whole genome shotgun (WGS) entry which is preliminary data.</text>
</comment>
<evidence type="ECO:0000256" key="2">
    <source>
        <dbReference type="ARBA" id="ARBA00023033"/>
    </source>
</evidence>
<dbReference type="Proteomes" id="UP000660262">
    <property type="component" value="Unassembled WGS sequence"/>
</dbReference>
<dbReference type="InterPro" id="IPR002938">
    <property type="entry name" value="FAD-bd"/>
</dbReference>
<dbReference type="GO" id="GO:0004497">
    <property type="term" value="F:monooxygenase activity"/>
    <property type="evidence" value="ECO:0007669"/>
    <property type="project" value="UniProtKB-KW"/>
</dbReference>
<feature type="domain" description="FAD-binding" evidence="3">
    <location>
        <begin position="93"/>
        <end position="337"/>
    </location>
</feature>
<organism evidence="4 5">
    <name type="scientific">Pycnococcus provasolii</name>
    <dbReference type="NCBI Taxonomy" id="41880"/>
    <lineage>
        <taxon>Eukaryota</taxon>
        <taxon>Viridiplantae</taxon>
        <taxon>Chlorophyta</taxon>
        <taxon>Pseudoscourfieldiophyceae</taxon>
        <taxon>Pseudoscourfieldiales</taxon>
        <taxon>Pycnococcaceae</taxon>
        <taxon>Pycnococcus</taxon>
    </lineage>
</organism>
<dbReference type="PRINTS" id="PR00420">
    <property type="entry name" value="RNGMNOXGNASE"/>
</dbReference>
<dbReference type="GO" id="GO:0071949">
    <property type="term" value="F:FAD binding"/>
    <property type="evidence" value="ECO:0007669"/>
    <property type="project" value="InterPro"/>
</dbReference>
<evidence type="ECO:0000259" key="3">
    <source>
        <dbReference type="Pfam" id="PF01494"/>
    </source>
</evidence>
<keyword evidence="5" id="KW-1185">Reference proteome</keyword>
<keyword evidence="1" id="KW-0560">Oxidoreductase</keyword>
<evidence type="ECO:0000313" key="4">
    <source>
        <dbReference type="EMBL" id="GHP04046.1"/>
    </source>
</evidence>
<dbReference type="Pfam" id="PF01494">
    <property type="entry name" value="FAD_binding_3"/>
    <property type="match status" value="1"/>
</dbReference>
<dbReference type="EMBL" id="BNJQ01000006">
    <property type="protein sequence ID" value="GHP04046.1"/>
    <property type="molecule type" value="Genomic_DNA"/>
</dbReference>
<protein>
    <recommendedName>
        <fullName evidence="3">FAD-binding domain-containing protein</fullName>
    </recommendedName>
</protein>
<sequence>MRVAVVGAGVGALAMRRRLLSAKPNWDVVVYAADQEPPENTPPESDRALGIWPRAWNAIADVHDRLEPLATVLPPAAYRNINGTWLSQAPPNAPERVAAVRESDLRSALLRTPTTTDSDVRWGCRVAGVDVDEGNARKLVVRIDGGEREGPFDVCVGADGARSVVRLSVAGEVSTPVGTVSEAGWVSADDVRSLQLDGVPPFEVLAGRGRRLAFVPAGGHGDASFFATFPLASAHDEVAPMYADVFHPVPDLFARAVHALRRDVHFEHARPMYAPRQNVALVGDAANSVGPNLAQGAAAAIEDASVLARLLARCDDDKDVGAALQEYSAARSRRAARHRRVTAFTAMLAHRALDGWRDIMALVPQPINGAIFRAALTHSLGPDLDDNDDL</sequence>
<dbReference type="PANTHER" id="PTHR13789:SF309">
    <property type="entry name" value="PUTATIVE (AFU_ORTHOLOGUE AFUA_6G14510)-RELATED"/>
    <property type="match status" value="1"/>
</dbReference>
<reference evidence="4" key="1">
    <citation type="submission" date="2020-10" db="EMBL/GenBank/DDBJ databases">
        <title>Unveiling of a novel bifunctional photoreceptor, Dualchrome1, isolated from a cosmopolitan green alga.</title>
        <authorList>
            <person name="Suzuki S."/>
            <person name="Kawachi M."/>
        </authorList>
    </citation>
    <scope>NUCLEOTIDE SEQUENCE</scope>
    <source>
        <strain evidence="4">NIES 2893</strain>
    </source>
</reference>
<evidence type="ECO:0000313" key="5">
    <source>
        <dbReference type="Proteomes" id="UP000660262"/>
    </source>
</evidence>
<evidence type="ECO:0000256" key="1">
    <source>
        <dbReference type="ARBA" id="ARBA00023002"/>
    </source>
</evidence>
<proteinExistence type="predicted"/>
<keyword evidence="2" id="KW-0503">Monooxygenase</keyword>
<accession>A0A830H9Q2</accession>
<dbReference type="OrthoDB" id="47494at2759"/>
<dbReference type="AlphaFoldDB" id="A0A830H9Q2"/>
<dbReference type="InterPro" id="IPR050493">
    <property type="entry name" value="FAD-dep_Monooxygenase_BioMet"/>
</dbReference>
<name>A0A830H9Q2_9CHLO</name>
<dbReference type="PANTHER" id="PTHR13789">
    <property type="entry name" value="MONOOXYGENASE"/>
    <property type="match status" value="1"/>
</dbReference>
<gene>
    <name evidence="4" type="ORF">PPROV_000280000</name>
</gene>
<dbReference type="SUPFAM" id="SSF51905">
    <property type="entry name" value="FAD/NAD(P)-binding domain"/>
    <property type="match status" value="1"/>
</dbReference>
<dbReference type="InterPro" id="IPR036188">
    <property type="entry name" value="FAD/NAD-bd_sf"/>
</dbReference>
<dbReference type="Gene3D" id="3.50.50.60">
    <property type="entry name" value="FAD/NAD(P)-binding domain"/>
    <property type="match status" value="1"/>
</dbReference>